<protein>
    <submittedName>
        <fullName evidence="1">Uncharacterized protein</fullName>
    </submittedName>
</protein>
<dbReference type="AlphaFoldDB" id="A0A4Y7R9Q0"/>
<gene>
    <name evidence="1" type="ORF">Psch_02480</name>
</gene>
<keyword evidence="2" id="KW-1185">Reference proteome</keyword>
<comment type="caution">
    <text evidence="1">The sequence shown here is derived from an EMBL/GenBank/DDBJ whole genome shotgun (WGS) entry which is preliminary data.</text>
</comment>
<evidence type="ECO:0000313" key="1">
    <source>
        <dbReference type="EMBL" id="TEB05439.1"/>
    </source>
</evidence>
<organism evidence="1 2">
    <name type="scientific">Pelotomaculum schinkii</name>
    <dbReference type="NCBI Taxonomy" id="78350"/>
    <lineage>
        <taxon>Bacteria</taxon>
        <taxon>Bacillati</taxon>
        <taxon>Bacillota</taxon>
        <taxon>Clostridia</taxon>
        <taxon>Eubacteriales</taxon>
        <taxon>Desulfotomaculaceae</taxon>
        <taxon>Pelotomaculum</taxon>
    </lineage>
</organism>
<name>A0A4Y7R9Q0_9FIRM</name>
<evidence type="ECO:0000313" key="2">
    <source>
        <dbReference type="Proteomes" id="UP000298324"/>
    </source>
</evidence>
<dbReference type="EMBL" id="QFGA01000002">
    <property type="protein sequence ID" value="TEB05439.1"/>
    <property type="molecule type" value="Genomic_DNA"/>
</dbReference>
<dbReference type="Proteomes" id="UP000298324">
    <property type="component" value="Unassembled WGS sequence"/>
</dbReference>
<sequence length="77" mass="8748">MLLKKKINQLIKSWMIKPITHDVVENKLCLGTGEPTHGIMGETTDSTFVDMFPEPPRRHIDETMMGVVVNDTATYVF</sequence>
<reference evidence="1 2" key="1">
    <citation type="journal article" date="2018" name="Environ. Microbiol.">
        <title>Novel energy conservation strategies and behaviour of Pelotomaculum schinkii driving syntrophic propionate catabolism.</title>
        <authorList>
            <person name="Hidalgo-Ahumada C.A.P."/>
            <person name="Nobu M.K."/>
            <person name="Narihiro T."/>
            <person name="Tamaki H."/>
            <person name="Liu W.T."/>
            <person name="Kamagata Y."/>
            <person name="Stams A.J.M."/>
            <person name="Imachi H."/>
            <person name="Sousa D.Z."/>
        </authorList>
    </citation>
    <scope>NUCLEOTIDE SEQUENCE [LARGE SCALE GENOMIC DNA]</scope>
    <source>
        <strain evidence="1 2">HH</strain>
    </source>
</reference>
<proteinExistence type="predicted"/>
<accession>A0A4Y7R9Q0</accession>